<comment type="caution">
    <text evidence="7">The sequence shown here is derived from an EMBL/GenBank/DDBJ whole genome shotgun (WGS) entry which is preliminary data.</text>
</comment>
<dbReference type="Gene3D" id="3.90.70.10">
    <property type="entry name" value="Cysteine proteinases"/>
    <property type="match status" value="1"/>
</dbReference>
<organism evidence="7 8">
    <name type="scientific">Triparma strigata</name>
    <dbReference type="NCBI Taxonomy" id="1606541"/>
    <lineage>
        <taxon>Eukaryota</taxon>
        <taxon>Sar</taxon>
        <taxon>Stramenopiles</taxon>
        <taxon>Ochrophyta</taxon>
        <taxon>Bolidophyceae</taxon>
        <taxon>Parmales</taxon>
        <taxon>Triparmaceae</taxon>
        <taxon>Triparma</taxon>
    </lineage>
</organism>
<dbReference type="Pfam" id="PF00112">
    <property type="entry name" value="Peptidase_C1"/>
    <property type="match status" value="1"/>
</dbReference>
<dbReference type="CDD" id="cd02248">
    <property type="entry name" value="Peptidase_C1A"/>
    <property type="match status" value="1"/>
</dbReference>
<dbReference type="OrthoDB" id="65740at2759"/>
<dbReference type="InterPro" id="IPR039417">
    <property type="entry name" value="Peptidase_C1A_papain-like"/>
</dbReference>
<dbReference type="SUPFAM" id="SSF54001">
    <property type="entry name" value="Cysteine proteinases"/>
    <property type="match status" value="1"/>
</dbReference>
<evidence type="ECO:0000256" key="5">
    <source>
        <dbReference type="SAM" id="SignalP"/>
    </source>
</evidence>
<dbReference type="Proteomes" id="UP001165085">
    <property type="component" value="Unassembled WGS sequence"/>
</dbReference>
<comment type="similarity">
    <text evidence="1">Belongs to the peptidase C1 family.</text>
</comment>
<reference evidence="8" key="1">
    <citation type="journal article" date="2023" name="Commun. Biol.">
        <title>Genome analysis of Parmales, the sister group of diatoms, reveals the evolutionary specialization of diatoms from phago-mixotrophs to photoautotrophs.</title>
        <authorList>
            <person name="Ban H."/>
            <person name="Sato S."/>
            <person name="Yoshikawa S."/>
            <person name="Yamada K."/>
            <person name="Nakamura Y."/>
            <person name="Ichinomiya M."/>
            <person name="Sato N."/>
            <person name="Blanc-Mathieu R."/>
            <person name="Endo H."/>
            <person name="Kuwata A."/>
            <person name="Ogata H."/>
        </authorList>
    </citation>
    <scope>NUCLEOTIDE SEQUENCE [LARGE SCALE GENOMIC DNA]</scope>
    <source>
        <strain evidence="8">NIES 3701</strain>
    </source>
</reference>
<dbReference type="InterPro" id="IPR013201">
    <property type="entry name" value="Prot_inhib_I29"/>
</dbReference>
<proteinExistence type="inferred from homology"/>
<evidence type="ECO:0000256" key="2">
    <source>
        <dbReference type="ARBA" id="ARBA00023145"/>
    </source>
</evidence>
<evidence type="ECO:0000313" key="7">
    <source>
        <dbReference type="EMBL" id="GMH66737.1"/>
    </source>
</evidence>
<dbReference type="InterPro" id="IPR000169">
    <property type="entry name" value="Pept_cys_AS"/>
</dbReference>
<evidence type="ECO:0000256" key="3">
    <source>
        <dbReference type="ARBA" id="ARBA00023157"/>
    </source>
</evidence>
<name>A0A9W7E5E2_9STRA</name>
<gene>
    <name evidence="7" type="ORF">TrST_g11813</name>
</gene>
<evidence type="ECO:0000256" key="4">
    <source>
        <dbReference type="SAM" id="MobiDB-lite"/>
    </source>
</evidence>
<dbReference type="AlphaFoldDB" id="A0A9W7E5E2"/>
<feature type="domain" description="Peptidase C1A papain C-terminal" evidence="6">
    <location>
        <begin position="349"/>
        <end position="572"/>
    </location>
</feature>
<dbReference type="InterPro" id="IPR038765">
    <property type="entry name" value="Papain-like_cys_pep_sf"/>
</dbReference>
<dbReference type="EMBL" id="BRXY01000111">
    <property type="protein sequence ID" value="GMH66737.1"/>
    <property type="molecule type" value="Genomic_DNA"/>
</dbReference>
<dbReference type="PROSITE" id="PS00139">
    <property type="entry name" value="THIOL_PROTEASE_CYS"/>
    <property type="match status" value="1"/>
</dbReference>
<evidence type="ECO:0000259" key="6">
    <source>
        <dbReference type="SMART" id="SM00645"/>
    </source>
</evidence>
<dbReference type="SMART" id="SM00645">
    <property type="entry name" value="Pept_C1"/>
    <property type="match status" value="1"/>
</dbReference>
<dbReference type="FunFam" id="3.90.70.10:FF:000332">
    <property type="entry name" value="Cathepsin L1"/>
    <property type="match status" value="1"/>
</dbReference>
<keyword evidence="3" id="KW-1015">Disulfide bond</keyword>
<sequence>MKCFLFATLFTALSGAIAEDPSPLVIPSSYTATLQLNMPYISLTEPMKVAVSASSKQQVITYWNGMDTYITDFSGTGTSYQVIPTTEDGVNSYETCWYVPSSESDASDLPPVSLFPDFSTFSFLETRVINGVNCNGWQLVQPEYNETSGNIGTYVFYASVEDNTPVRYQFVGHNAVTGGHFDQYHFDYLDWSSGEPDASVFDVTTVNGINSVDDCVPQPAFDDDDGGGPTSKFDQTHGPTFEVPASDFSLLHPSGSSARSDHALSYFKSHGKSYDETDQVERSALYHHARRYVNAVNRQKRTFSLALNHMADWTTDEKKSLRGRRKTSSDDLSNLPLPASFTHTSVGDIPPSVDWRGTGYVTRVKDQGTCGSCWSYGVTGSLEGQVFKSTSTTVEISQQNLMDCSWPQGNNACDGGLDYNAYAWMLTSGGIASYSSYGSYLNADGFCHYTDPDVETAATIEGYANVTAYDETGDMSSLNDALANVGPISISIDASPDSFYYYAGGYYDNEECKSGVDDLDHTVLAVGYVEGPDGLYTIVKNSWSTHWGDEGYVYVKQEGNVCGVGTTPTYPILAA</sequence>
<evidence type="ECO:0000313" key="8">
    <source>
        <dbReference type="Proteomes" id="UP001165085"/>
    </source>
</evidence>
<dbReference type="GO" id="GO:0008234">
    <property type="term" value="F:cysteine-type peptidase activity"/>
    <property type="evidence" value="ECO:0007669"/>
    <property type="project" value="InterPro"/>
</dbReference>
<dbReference type="InterPro" id="IPR013128">
    <property type="entry name" value="Peptidase_C1A"/>
</dbReference>
<keyword evidence="2" id="KW-0865">Zymogen</keyword>
<feature type="chain" id="PRO_5040901101" description="Peptidase C1A papain C-terminal domain-containing protein" evidence="5">
    <location>
        <begin position="19"/>
        <end position="575"/>
    </location>
</feature>
<feature type="signal peptide" evidence="5">
    <location>
        <begin position="1"/>
        <end position="18"/>
    </location>
</feature>
<protein>
    <recommendedName>
        <fullName evidence="6">Peptidase C1A papain C-terminal domain-containing protein</fullName>
    </recommendedName>
</protein>
<dbReference type="GO" id="GO:0006508">
    <property type="term" value="P:proteolysis"/>
    <property type="evidence" value="ECO:0007669"/>
    <property type="project" value="InterPro"/>
</dbReference>
<dbReference type="PANTHER" id="PTHR12411">
    <property type="entry name" value="CYSTEINE PROTEASE FAMILY C1-RELATED"/>
    <property type="match status" value="1"/>
</dbReference>
<keyword evidence="8" id="KW-1185">Reference proteome</keyword>
<evidence type="ECO:0000256" key="1">
    <source>
        <dbReference type="ARBA" id="ARBA00008455"/>
    </source>
</evidence>
<dbReference type="InterPro" id="IPR000668">
    <property type="entry name" value="Peptidase_C1A_C"/>
</dbReference>
<feature type="region of interest" description="Disordered" evidence="4">
    <location>
        <begin position="217"/>
        <end position="237"/>
    </location>
</feature>
<dbReference type="Pfam" id="PF08246">
    <property type="entry name" value="Inhibitor_I29"/>
    <property type="match status" value="1"/>
</dbReference>
<keyword evidence="5" id="KW-0732">Signal</keyword>
<accession>A0A9W7E5E2</accession>